<comment type="subcellular location">
    <subcellularLocation>
        <location evidence="1">Membrane</location>
        <topology evidence="1">Lipid-anchor</topology>
    </subcellularLocation>
</comment>
<evidence type="ECO:0000256" key="2">
    <source>
        <dbReference type="ARBA" id="ARBA00007886"/>
    </source>
</evidence>
<keyword evidence="5" id="KW-0472">Membrane</keyword>
<evidence type="ECO:0000256" key="6">
    <source>
        <dbReference type="ARBA" id="ARBA00023139"/>
    </source>
</evidence>
<keyword evidence="6" id="KW-0564">Palmitate</keyword>
<evidence type="ECO:0000256" key="4">
    <source>
        <dbReference type="ARBA" id="ARBA00022729"/>
    </source>
</evidence>
<keyword evidence="4" id="KW-0732">Signal</keyword>
<accession>A0A1L3MUW8</accession>
<evidence type="ECO:0000256" key="3">
    <source>
        <dbReference type="ARBA" id="ARBA00022544"/>
    </source>
</evidence>
<dbReference type="PANTHER" id="PTHR35789">
    <property type="entry name" value="SPORE GERMINATION PROTEIN B3"/>
    <property type="match status" value="1"/>
</dbReference>
<dbReference type="Proteomes" id="UP000181936">
    <property type="component" value="Chromosome"/>
</dbReference>
<comment type="similarity">
    <text evidence="2">Belongs to the GerABKC lipoprotein family.</text>
</comment>
<evidence type="ECO:0000259" key="9">
    <source>
        <dbReference type="Pfam" id="PF25198"/>
    </source>
</evidence>
<dbReference type="PANTHER" id="PTHR35789:SF1">
    <property type="entry name" value="SPORE GERMINATION PROTEIN B3"/>
    <property type="match status" value="1"/>
</dbReference>
<organism evidence="10 11">
    <name type="scientific">Bacillus weihaiensis</name>
    <dbReference type="NCBI Taxonomy" id="1547283"/>
    <lineage>
        <taxon>Bacteria</taxon>
        <taxon>Bacillati</taxon>
        <taxon>Bacillota</taxon>
        <taxon>Bacilli</taxon>
        <taxon>Bacillales</taxon>
        <taxon>Bacillaceae</taxon>
        <taxon>Bacillus</taxon>
    </lineage>
</organism>
<dbReference type="InterPro" id="IPR046953">
    <property type="entry name" value="Spore_GerAC-like_C"/>
</dbReference>
<dbReference type="RefSeq" id="WP_072580925.1">
    <property type="nucleotide sequence ID" value="NZ_CP016020.1"/>
</dbReference>
<evidence type="ECO:0000256" key="5">
    <source>
        <dbReference type="ARBA" id="ARBA00023136"/>
    </source>
</evidence>
<dbReference type="GO" id="GO:0009847">
    <property type="term" value="P:spore germination"/>
    <property type="evidence" value="ECO:0007669"/>
    <property type="project" value="InterPro"/>
</dbReference>
<dbReference type="AlphaFoldDB" id="A0A1L3MUW8"/>
<sequence length="415" mass="47065">MKRALWGFLCLSFLLVGCFDKKELEEQGYVIGIGLDKGADDTSSTQLNITFQIANPEVGSAITGGGSNEQPQQTVTLQANDILTAINAANSFVSRQISVDHTQIIVVSEELARTEQFLRIMQSVTRSSELRRGVQIIVSKEKASEFLINNDPTLETRPHKYFQLMLNRARETGIIPKGDVHRFFQLTEGDADLFLAIYATTIVDKKKENGFEDEYIAGEIPQLIGDRTQFMGSAVFKEGKMIDVIDGQETRLALILDHTSKLEDILATYPDPIDSNQRIATRFIKKKKNKVDITYRKNGPSDVSITVPFEIEVLAVPSLVNYSTEENKEKLRKSIEGNLNQKARELVQKTQEQYGTEPFYWSLYVRKNFLSIKDYEAANWNKNIYPHANVHVNFTLKKIRFGKLVKNSNLNEVRD</sequence>
<dbReference type="InterPro" id="IPR038501">
    <property type="entry name" value="Spore_GerAC_C_sf"/>
</dbReference>
<keyword evidence="11" id="KW-1185">Reference proteome</keyword>
<dbReference type="Pfam" id="PF25198">
    <property type="entry name" value="Spore_GerAC_N"/>
    <property type="match status" value="1"/>
</dbReference>
<keyword evidence="3" id="KW-0309">Germination</keyword>
<dbReference type="Gene3D" id="3.30.300.210">
    <property type="entry name" value="Nutrient germinant receptor protein C, domain 3"/>
    <property type="match status" value="1"/>
</dbReference>
<dbReference type="GO" id="GO:0016020">
    <property type="term" value="C:membrane"/>
    <property type="evidence" value="ECO:0007669"/>
    <property type="project" value="UniProtKB-SubCell"/>
</dbReference>
<feature type="domain" description="Spore germination protein N-terminal" evidence="9">
    <location>
        <begin position="20"/>
        <end position="197"/>
    </location>
</feature>
<dbReference type="InterPro" id="IPR008844">
    <property type="entry name" value="Spore_GerAC-like"/>
</dbReference>
<evidence type="ECO:0000259" key="8">
    <source>
        <dbReference type="Pfam" id="PF05504"/>
    </source>
</evidence>
<dbReference type="NCBIfam" id="TIGR02887">
    <property type="entry name" value="spore_ger_x_C"/>
    <property type="match status" value="1"/>
</dbReference>
<dbReference type="KEGG" id="bwh:A9C19_16005"/>
<reference evidence="10 11" key="1">
    <citation type="journal article" date="2016" name="Sci. Rep.">
        <title>Complete genome sequence and transcriptomic analysis of a novel marine strain Bacillus weihaiensis reveals the mechanism of brown algae degradation.</title>
        <authorList>
            <person name="Zhu Y."/>
            <person name="Chen P."/>
            <person name="Bao Y."/>
            <person name="Men Y."/>
            <person name="Zeng Y."/>
            <person name="Yang J."/>
            <person name="Sun J."/>
            <person name="Sun Y."/>
        </authorList>
    </citation>
    <scope>NUCLEOTIDE SEQUENCE [LARGE SCALE GENOMIC DNA]</scope>
    <source>
        <strain evidence="10 11">Alg07</strain>
    </source>
</reference>
<evidence type="ECO:0000256" key="1">
    <source>
        <dbReference type="ARBA" id="ARBA00004635"/>
    </source>
</evidence>
<name>A0A1L3MUW8_9BACI</name>
<evidence type="ECO:0000313" key="10">
    <source>
        <dbReference type="EMBL" id="APH06123.1"/>
    </source>
</evidence>
<keyword evidence="7" id="KW-0449">Lipoprotein</keyword>
<dbReference type="EMBL" id="CP016020">
    <property type="protein sequence ID" value="APH06123.1"/>
    <property type="molecule type" value="Genomic_DNA"/>
</dbReference>
<protein>
    <submittedName>
        <fullName evidence="10">Uncharacterized protein</fullName>
    </submittedName>
</protein>
<proteinExistence type="inferred from homology"/>
<dbReference type="PROSITE" id="PS51257">
    <property type="entry name" value="PROKAR_LIPOPROTEIN"/>
    <property type="match status" value="1"/>
</dbReference>
<feature type="domain" description="Spore germination GerAC-like C-terminal" evidence="8">
    <location>
        <begin position="231"/>
        <end position="402"/>
    </location>
</feature>
<dbReference type="STRING" id="1547283.A9C19_16005"/>
<gene>
    <name evidence="10" type="ORF">A9C19_16005</name>
</gene>
<dbReference type="OrthoDB" id="9816067at2"/>
<evidence type="ECO:0000256" key="7">
    <source>
        <dbReference type="ARBA" id="ARBA00023288"/>
    </source>
</evidence>
<evidence type="ECO:0000313" key="11">
    <source>
        <dbReference type="Proteomes" id="UP000181936"/>
    </source>
</evidence>
<dbReference type="InterPro" id="IPR057336">
    <property type="entry name" value="GerAC_N"/>
</dbReference>
<dbReference type="Pfam" id="PF05504">
    <property type="entry name" value="Spore_GerAC"/>
    <property type="match status" value="1"/>
</dbReference>